<reference evidence="1" key="2">
    <citation type="journal article" date="2014" name="ISME J.">
        <title>Microbial stratification in low pH oxic and suboxic macroscopic growths along an acid mine drainage.</title>
        <authorList>
            <person name="Mendez-Garcia C."/>
            <person name="Mesa V."/>
            <person name="Sprenger R.R."/>
            <person name="Richter M."/>
            <person name="Diez M.S."/>
            <person name="Solano J."/>
            <person name="Bargiela R."/>
            <person name="Golyshina O.V."/>
            <person name="Manteca A."/>
            <person name="Ramos J.L."/>
            <person name="Gallego J.R."/>
            <person name="Llorente I."/>
            <person name="Martins Dos Santos V.A."/>
            <person name="Jensen O.N."/>
            <person name="Pelaez A.I."/>
            <person name="Sanchez J."/>
            <person name="Ferrer M."/>
        </authorList>
    </citation>
    <scope>NUCLEOTIDE SEQUENCE</scope>
</reference>
<evidence type="ECO:0000313" key="1">
    <source>
        <dbReference type="EMBL" id="EQD45817.1"/>
    </source>
</evidence>
<dbReference type="PANTHER" id="PTHR33055">
    <property type="entry name" value="TRANSPOSASE FOR INSERTION SEQUENCE ELEMENT IS1111A"/>
    <property type="match status" value="1"/>
</dbReference>
<dbReference type="InterPro" id="IPR047650">
    <property type="entry name" value="Transpos_IS110"/>
</dbReference>
<proteinExistence type="predicted"/>
<gene>
    <name evidence="1" type="ORF">B1B_12885</name>
</gene>
<feature type="non-terminal residue" evidence="1">
    <location>
        <position position="167"/>
    </location>
</feature>
<comment type="caution">
    <text evidence="1">The sequence shown here is derived from an EMBL/GenBank/DDBJ whole genome shotgun (WGS) entry which is preliminary data.</text>
</comment>
<dbReference type="EMBL" id="AUZY01008464">
    <property type="protein sequence ID" value="EQD45817.1"/>
    <property type="molecule type" value="Genomic_DNA"/>
</dbReference>
<accession>T0ZMW8</accession>
<dbReference type="AlphaFoldDB" id="T0ZMW8"/>
<sequence>MLKETGRELHMASPKDVALIAKSPVKTDVRDSAKLAHLYQAGFLPECYLPPPEIDRMRFVVRQRQDLGRKVALVKNQVHALVTRHLLDSEMGGLSDFFGVRGLQRLTQLPLPVEARAALARYLRQLTYLAEQEEDLQLSLAQLATDRKDVRLLMSIPGVDYYTAVAL</sequence>
<protein>
    <submittedName>
        <fullName evidence="1">Transposase IS116/IS110/IS902 family protein</fullName>
    </submittedName>
</protein>
<reference evidence="1" key="1">
    <citation type="submission" date="2013-08" db="EMBL/GenBank/DDBJ databases">
        <authorList>
            <person name="Mendez C."/>
            <person name="Richter M."/>
            <person name="Ferrer M."/>
            <person name="Sanchez J."/>
        </authorList>
    </citation>
    <scope>NUCLEOTIDE SEQUENCE</scope>
</reference>
<name>T0ZMW8_9ZZZZ</name>
<organism evidence="1">
    <name type="scientific">mine drainage metagenome</name>
    <dbReference type="NCBI Taxonomy" id="410659"/>
    <lineage>
        <taxon>unclassified sequences</taxon>
        <taxon>metagenomes</taxon>
        <taxon>ecological metagenomes</taxon>
    </lineage>
</organism>